<feature type="region of interest" description="Disordered" evidence="1">
    <location>
        <begin position="37"/>
        <end position="70"/>
    </location>
</feature>
<dbReference type="Proteomes" id="UP000067448">
    <property type="component" value="Unassembled WGS sequence"/>
</dbReference>
<name>A0A117EH18_STRSC</name>
<reference evidence="2 3" key="2">
    <citation type="journal article" date="2016" name="Genome Announc.">
        <title>Draft Genome Sequences of Streptomyces scabiei S58, Streptomyces turgidiscabies T45, and Streptomyces acidiscabies a10, the Pathogens of Potato Common Scab, Isolated in Japan.</title>
        <authorList>
            <person name="Tomihama T."/>
            <person name="Nishi Y."/>
            <person name="Sakai M."/>
            <person name="Ikenaga M."/>
            <person name="Okubo T."/>
            <person name="Ikeda S."/>
        </authorList>
    </citation>
    <scope>NUCLEOTIDE SEQUENCE [LARGE SCALE GENOMIC DNA]</scope>
    <source>
        <strain evidence="2 3">S58</strain>
    </source>
</reference>
<evidence type="ECO:0000256" key="1">
    <source>
        <dbReference type="SAM" id="MobiDB-lite"/>
    </source>
</evidence>
<accession>A0A117EH18</accession>
<dbReference type="AlphaFoldDB" id="A0A117EH18"/>
<comment type="caution">
    <text evidence="2">The sequence shown here is derived from an EMBL/GenBank/DDBJ whole genome shotgun (WGS) entry which is preliminary data.</text>
</comment>
<evidence type="ECO:0000313" key="2">
    <source>
        <dbReference type="EMBL" id="GAQ68048.1"/>
    </source>
</evidence>
<feature type="compositionally biased region" description="Basic and acidic residues" evidence="1">
    <location>
        <begin position="44"/>
        <end position="57"/>
    </location>
</feature>
<gene>
    <name evidence="2" type="ORF">SsS58_08507</name>
</gene>
<protein>
    <submittedName>
        <fullName evidence="2">Uncharacterized protein</fullName>
    </submittedName>
</protein>
<reference evidence="3" key="3">
    <citation type="submission" date="2016-02" db="EMBL/GenBank/DDBJ databases">
        <title>Draft genome of pathogenic Streptomyces sp. in Japan.</title>
        <authorList>
            <person name="Tomihama T."/>
            <person name="Ikenaga M."/>
            <person name="Sakai M."/>
            <person name="Okubo T."/>
            <person name="Ikeda S."/>
        </authorList>
    </citation>
    <scope>NUCLEOTIDE SEQUENCE [LARGE SCALE GENOMIC DNA]</scope>
    <source>
        <strain evidence="3">S58</strain>
    </source>
</reference>
<reference evidence="3" key="1">
    <citation type="submission" date="2015-11" db="EMBL/GenBank/DDBJ databases">
        <authorList>
            <consortium name="Cross-ministerial Strategic Innovation Promotion Program (SIP) consortium"/>
            <person name="Tomihama T."/>
            <person name="Ikenaga M."/>
            <person name="Sakai M."/>
            <person name="Okubo T."/>
            <person name="Ikeda S."/>
        </authorList>
    </citation>
    <scope>NUCLEOTIDE SEQUENCE [LARGE SCALE GENOMIC DNA]</scope>
    <source>
        <strain evidence="3">S58</strain>
    </source>
</reference>
<sequence>MARTARQILNALSRSTSVHIRSTTDLAAHVDSAAAAIAKPRRQKGQEAARGKPDLRLRPVALAEHGGPLA</sequence>
<dbReference type="EMBL" id="BCMM01000076">
    <property type="protein sequence ID" value="GAQ68048.1"/>
    <property type="molecule type" value="Genomic_DNA"/>
</dbReference>
<organism evidence="2 3">
    <name type="scientific">Streptomyces scabiei</name>
    <dbReference type="NCBI Taxonomy" id="1930"/>
    <lineage>
        <taxon>Bacteria</taxon>
        <taxon>Bacillati</taxon>
        <taxon>Actinomycetota</taxon>
        <taxon>Actinomycetes</taxon>
        <taxon>Kitasatosporales</taxon>
        <taxon>Streptomycetaceae</taxon>
        <taxon>Streptomyces</taxon>
    </lineage>
</organism>
<evidence type="ECO:0000313" key="3">
    <source>
        <dbReference type="Proteomes" id="UP000067448"/>
    </source>
</evidence>
<proteinExistence type="predicted"/>